<evidence type="ECO:0000256" key="1">
    <source>
        <dbReference type="SAM" id="Phobius"/>
    </source>
</evidence>
<sequence length="332" mass="37073">MENKGGEGVSNNQQKNADKCFALFLLINSIIAAAFVAGILMSVNSYIKGIFNAYHSVTCCGSICLNCLFSFYTLCLLFSFLCIGIYFVGVGKALYKAFLLFTINRSLFRSLGLTDIKEYPVGDDTLDTLPCKNSPIFVSGQKIFNAFTFGIFRPKICLSAGLFSYLTPKELQSVVLHELHHLKQRDPLRFAIMQIFCALNFFLPVNNYLVRFYKMHSEKAADDAALRLMNEPLALASALVKMSGYNTKHMTQIAISSFSNEQQAFEERISRLVEPKASSFSKGGLFAMPCYLSLVSVFFSGILFLSVYSHTHLLTSEAECKEGNCHMVMCKE</sequence>
<feature type="transmembrane region" description="Helical" evidence="1">
    <location>
        <begin position="285"/>
        <end position="308"/>
    </location>
</feature>
<dbReference type="Gene3D" id="3.30.2010.10">
    <property type="entry name" value="Metalloproteases ('zincins'), catalytic domain"/>
    <property type="match status" value="1"/>
</dbReference>
<feature type="transmembrane region" description="Helical" evidence="1">
    <location>
        <begin position="71"/>
        <end position="95"/>
    </location>
</feature>
<feature type="transmembrane region" description="Helical" evidence="1">
    <location>
        <begin position="21"/>
        <end position="43"/>
    </location>
</feature>
<dbReference type="Proteomes" id="UP000501926">
    <property type="component" value="Chromosome"/>
</dbReference>
<feature type="domain" description="Peptidase M56" evidence="2">
    <location>
        <begin position="93"/>
        <end position="271"/>
    </location>
</feature>
<dbReference type="Pfam" id="PF05569">
    <property type="entry name" value="Peptidase_M56"/>
    <property type="match status" value="1"/>
</dbReference>
<proteinExistence type="predicted"/>
<protein>
    <submittedName>
        <fullName evidence="3">Regulatory protein BlaR1</fullName>
    </submittedName>
</protein>
<dbReference type="CDD" id="cd07326">
    <property type="entry name" value="M56_BlaR1_MecR1_like"/>
    <property type="match status" value="1"/>
</dbReference>
<name>A0A6G7GST0_KUEST</name>
<dbReference type="InterPro" id="IPR008756">
    <property type="entry name" value="Peptidase_M56"/>
</dbReference>
<organism evidence="3 4">
    <name type="scientific">Kuenenia stuttgartiensis</name>
    <dbReference type="NCBI Taxonomy" id="174633"/>
    <lineage>
        <taxon>Bacteria</taxon>
        <taxon>Pseudomonadati</taxon>
        <taxon>Planctomycetota</taxon>
        <taxon>Candidatus Brocadiia</taxon>
        <taxon>Candidatus Brocadiales</taxon>
        <taxon>Candidatus Brocadiaceae</taxon>
        <taxon>Candidatus Kuenenia</taxon>
    </lineage>
</organism>
<dbReference type="EMBL" id="CP049055">
    <property type="protein sequence ID" value="QII12565.1"/>
    <property type="molecule type" value="Genomic_DNA"/>
</dbReference>
<keyword evidence="1" id="KW-0812">Transmembrane</keyword>
<accession>A0A6G7GST0</accession>
<dbReference type="PANTHER" id="PTHR34978">
    <property type="entry name" value="POSSIBLE SENSOR-TRANSDUCER PROTEIN BLAR"/>
    <property type="match status" value="1"/>
</dbReference>
<feature type="transmembrane region" description="Helical" evidence="1">
    <location>
        <begin position="187"/>
        <end position="209"/>
    </location>
</feature>
<evidence type="ECO:0000259" key="2">
    <source>
        <dbReference type="Pfam" id="PF05569"/>
    </source>
</evidence>
<reference evidence="3 4" key="1">
    <citation type="submission" date="2020-02" db="EMBL/GenBank/DDBJ databases">
        <title>Newly sequenced genome of strain CSTR1 showed variability in Candidatus Kuenenia stuttgartiensis genomes.</title>
        <authorList>
            <person name="Ding C."/>
            <person name="Adrian L."/>
        </authorList>
    </citation>
    <scope>NUCLEOTIDE SEQUENCE [LARGE SCALE GENOMIC DNA]</scope>
    <source>
        <strain evidence="3 4">CSTR1</strain>
    </source>
</reference>
<keyword evidence="1" id="KW-1133">Transmembrane helix</keyword>
<dbReference type="RefSeq" id="WP_164995130.1">
    <property type="nucleotide sequence ID" value="NZ_CP049055.1"/>
</dbReference>
<gene>
    <name evidence="3" type="primary">blaR</name>
    <name evidence="3" type="ORF">KsCSTR_31860</name>
</gene>
<dbReference type="PANTHER" id="PTHR34978:SF3">
    <property type="entry name" value="SLR0241 PROTEIN"/>
    <property type="match status" value="1"/>
</dbReference>
<dbReference type="AlphaFoldDB" id="A0A6G7GST0"/>
<evidence type="ECO:0000313" key="3">
    <source>
        <dbReference type="EMBL" id="QII12565.1"/>
    </source>
</evidence>
<evidence type="ECO:0000313" key="4">
    <source>
        <dbReference type="Proteomes" id="UP000501926"/>
    </source>
</evidence>
<dbReference type="InterPro" id="IPR052173">
    <property type="entry name" value="Beta-lactam_resp_regulator"/>
</dbReference>
<keyword evidence="1" id="KW-0472">Membrane</keyword>